<gene>
    <name evidence="1" type="ORF">AGLY_009348</name>
</gene>
<dbReference type="EMBL" id="VYZN01000037">
    <property type="protein sequence ID" value="KAE9532920.1"/>
    <property type="molecule type" value="Genomic_DNA"/>
</dbReference>
<name>A0A6G0TJF3_APHGL</name>
<organism evidence="1 2">
    <name type="scientific">Aphis glycines</name>
    <name type="common">Soybean aphid</name>
    <dbReference type="NCBI Taxonomy" id="307491"/>
    <lineage>
        <taxon>Eukaryota</taxon>
        <taxon>Metazoa</taxon>
        <taxon>Ecdysozoa</taxon>
        <taxon>Arthropoda</taxon>
        <taxon>Hexapoda</taxon>
        <taxon>Insecta</taxon>
        <taxon>Pterygota</taxon>
        <taxon>Neoptera</taxon>
        <taxon>Paraneoptera</taxon>
        <taxon>Hemiptera</taxon>
        <taxon>Sternorrhyncha</taxon>
        <taxon>Aphidomorpha</taxon>
        <taxon>Aphidoidea</taxon>
        <taxon>Aphididae</taxon>
        <taxon>Aphidini</taxon>
        <taxon>Aphis</taxon>
        <taxon>Aphis</taxon>
    </lineage>
</organism>
<comment type="caution">
    <text evidence="1">The sequence shown here is derived from an EMBL/GenBank/DDBJ whole genome shotgun (WGS) entry which is preliminary data.</text>
</comment>
<accession>A0A6G0TJF3</accession>
<evidence type="ECO:0000313" key="1">
    <source>
        <dbReference type="EMBL" id="KAE9532920.1"/>
    </source>
</evidence>
<reference evidence="1 2" key="1">
    <citation type="submission" date="2019-08" db="EMBL/GenBank/DDBJ databases">
        <title>The genome of the soybean aphid Biotype 1, its phylome, world population structure and adaptation to the North American continent.</title>
        <authorList>
            <person name="Giordano R."/>
            <person name="Donthu R.K."/>
            <person name="Hernandez A.G."/>
            <person name="Wright C.L."/>
            <person name="Zimin A.V."/>
        </authorList>
    </citation>
    <scope>NUCLEOTIDE SEQUENCE [LARGE SCALE GENOMIC DNA]</scope>
    <source>
        <tissue evidence="1">Whole aphids</tissue>
    </source>
</reference>
<keyword evidence="2" id="KW-1185">Reference proteome</keyword>
<dbReference type="Proteomes" id="UP000475862">
    <property type="component" value="Unassembled WGS sequence"/>
</dbReference>
<dbReference type="AlphaFoldDB" id="A0A6G0TJF3"/>
<sequence length="174" mass="20341">MFSVILQTLQKINNLYKKITSLNFPVSVSKNNVHFIRFFKLGTMKFNPFILEGKVLTILQNSHSKVDTTFYNIEIKINLKYLFQKNIYIYTLNIVVKTKFWVKIESKLIELSDPICVAKYLSTLYNPHSLYLGCLTHNYISRYLPNRNKKSQITVISDHSKTVKINIQSVSLIQ</sequence>
<proteinExistence type="predicted"/>
<evidence type="ECO:0000313" key="2">
    <source>
        <dbReference type="Proteomes" id="UP000475862"/>
    </source>
</evidence>
<protein>
    <submittedName>
        <fullName evidence="1">Uncharacterized protein</fullName>
    </submittedName>
</protein>